<dbReference type="Gene3D" id="3.40.50.300">
    <property type="entry name" value="P-loop containing nucleotide triphosphate hydrolases"/>
    <property type="match status" value="1"/>
</dbReference>
<comment type="similarity">
    <text evidence="1">Belongs to the helicase family.</text>
</comment>
<keyword evidence="1" id="KW-0547">Nucleotide-binding</keyword>
<dbReference type="InParanoid" id="A0A2G5CH14"/>
<dbReference type="PANTHER" id="PTHR10492:SF57">
    <property type="entry name" value="ATP-DEPENDENT DNA HELICASE"/>
    <property type="match status" value="1"/>
</dbReference>
<keyword evidence="4" id="KW-1185">Reference proteome</keyword>
<dbReference type="EC" id="5.6.2.3" evidence="1"/>
<dbReference type="GO" id="GO:0006281">
    <property type="term" value="P:DNA repair"/>
    <property type="evidence" value="ECO:0007669"/>
    <property type="project" value="UniProtKB-KW"/>
</dbReference>
<dbReference type="AlphaFoldDB" id="A0A2G5CH14"/>
<dbReference type="InterPro" id="IPR027417">
    <property type="entry name" value="P-loop_NTPase"/>
</dbReference>
<keyword evidence="1" id="KW-0233">DNA recombination</keyword>
<dbReference type="Pfam" id="PF05970">
    <property type="entry name" value="PIF1"/>
    <property type="match status" value="1"/>
</dbReference>
<keyword evidence="1" id="KW-0378">Hydrolase</keyword>
<keyword evidence="1" id="KW-0234">DNA repair</keyword>
<dbReference type="GO" id="GO:0016887">
    <property type="term" value="F:ATP hydrolysis activity"/>
    <property type="evidence" value="ECO:0007669"/>
    <property type="project" value="RHEA"/>
</dbReference>
<dbReference type="OrthoDB" id="1435114at2759"/>
<feature type="domain" description="DNA helicase Pif1-like DEAD-box helicase" evidence="2">
    <location>
        <begin position="39"/>
        <end position="100"/>
    </location>
</feature>
<organism evidence="3 4">
    <name type="scientific">Aquilegia coerulea</name>
    <name type="common">Rocky mountain columbine</name>
    <dbReference type="NCBI Taxonomy" id="218851"/>
    <lineage>
        <taxon>Eukaryota</taxon>
        <taxon>Viridiplantae</taxon>
        <taxon>Streptophyta</taxon>
        <taxon>Embryophyta</taxon>
        <taxon>Tracheophyta</taxon>
        <taxon>Spermatophyta</taxon>
        <taxon>Magnoliopsida</taxon>
        <taxon>Ranunculales</taxon>
        <taxon>Ranunculaceae</taxon>
        <taxon>Thalictroideae</taxon>
        <taxon>Aquilegia</taxon>
    </lineage>
</organism>
<comment type="cofactor">
    <cofactor evidence="1">
        <name>Mg(2+)</name>
        <dbReference type="ChEBI" id="CHEBI:18420"/>
    </cofactor>
</comment>
<evidence type="ECO:0000313" key="3">
    <source>
        <dbReference type="EMBL" id="PIA30596.1"/>
    </source>
</evidence>
<evidence type="ECO:0000259" key="2">
    <source>
        <dbReference type="Pfam" id="PF05970"/>
    </source>
</evidence>
<evidence type="ECO:0000313" key="4">
    <source>
        <dbReference type="Proteomes" id="UP000230069"/>
    </source>
</evidence>
<reference evidence="3 4" key="1">
    <citation type="submission" date="2017-09" db="EMBL/GenBank/DDBJ databases">
        <title>WGS assembly of Aquilegia coerulea Goldsmith.</title>
        <authorList>
            <person name="Hodges S."/>
            <person name="Kramer E."/>
            <person name="Nordborg M."/>
            <person name="Tomkins J."/>
            <person name="Borevitz J."/>
            <person name="Derieg N."/>
            <person name="Yan J."/>
            <person name="Mihaltcheva S."/>
            <person name="Hayes R.D."/>
            <person name="Rokhsar D."/>
        </authorList>
    </citation>
    <scope>NUCLEOTIDE SEQUENCE [LARGE SCALE GENOMIC DNA]</scope>
    <source>
        <strain evidence="4">cv. Goldsmith</strain>
    </source>
</reference>
<protein>
    <recommendedName>
        <fullName evidence="1">ATP-dependent DNA helicase</fullName>
        <ecNumber evidence="1">5.6.2.3</ecNumber>
    </recommendedName>
</protein>
<dbReference type="GO" id="GO:0000723">
    <property type="term" value="P:telomere maintenance"/>
    <property type="evidence" value="ECO:0007669"/>
    <property type="project" value="InterPro"/>
</dbReference>
<dbReference type="STRING" id="218851.A0A2G5CH14"/>
<proteinExistence type="inferred from homology"/>
<accession>A0A2G5CH14</accession>
<keyword evidence="1" id="KW-0347">Helicase</keyword>
<gene>
    <name evidence="3" type="ORF">AQUCO_05500127v1</name>
</gene>
<dbReference type="SUPFAM" id="SSF52540">
    <property type="entry name" value="P-loop containing nucleoside triphosphate hydrolases"/>
    <property type="match status" value="1"/>
</dbReference>
<dbReference type="GO" id="GO:0006310">
    <property type="term" value="P:DNA recombination"/>
    <property type="evidence" value="ECO:0007669"/>
    <property type="project" value="UniProtKB-KW"/>
</dbReference>
<dbReference type="GO" id="GO:0043139">
    <property type="term" value="F:5'-3' DNA helicase activity"/>
    <property type="evidence" value="ECO:0007669"/>
    <property type="project" value="UniProtKB-EC"/>
</dbReference>
<comment type="catalytic activity">
    <reaction evidence="1">
        <text>ATP + H2O = ADP + phosphate + H(+)</text>
        <dbReference type="Rhea" id="RHEA:13065"/>
        <dbReference type="ChEBI" id="CHEBI:15377"/>
        <dbReference type="ChEBI" id="CHEBI:15378"/>
        <dbReference type="ChEBI" id="CHEBI:30616"/>
        <dbReference type="ChEBI" id="CHEBI:43474"/>
        <dbReference type="ChEBI" id="CHEBI:456216"/>
        <dbReference type="EC" id="5.6.2.3"/>
    </reaction>
</comment>
<dbReference type="Proteomes" id="UP000230069">
    <property type="component" value="Unassembled WGS sequence"/>
</dbReference>
<dbReference type="PANTHER" id="PTHR10492">
    <property type="match status" value="1"/>
</dbReference>
<sequence length="102" mass="11376">MPLPTRDWQKSVQNRLILEHEALAYEGLDVVADQKIARLNVEQLHAYKEVTYSVLNNSGKIFFLNGPAGTGKTFVYNTITDSLRSQGHIVIMVSSSGVASYY</sequence>
<keyword evidence="1" id="KW-0227">DNA damage</keyword>
<evidence type="ECO:0000256" key="1">
    <source>
        <dbReference type="RuleBase" id="RU363044"/>
    </source>
</evidence>
<dbReference type="GO" id="GO:0005524">
    <property type="term" value="F:ATP binding"/>
    <property type="evidence" value="ECO:0007669"/>
    <property type="project" value="UniProtKB-KW"/>
</dbReference>
<name>A0A2G5CH14_AQUCA</name>
<dbReference type="EMBL" id="KZ305072">
    <property type="protein sequence ID" value="PIA30596.1"/>
    <property type="molecule type" value="Genomic_DNA"/>
</dbReference>
<keyword evidence="1" id="KW-0067">ATP-binding</keyword>
<dbReference type="InterPro" id="IPR010285">
    <property type="entry name" value="DNA_helicase_pif1-like_DEAD"/>
</dbReference>